<dbReference type="PATRIC" id="fig|1125725.3.peg.116"/>
<dbReference type="RefSeq" id="WP_021329104.1">
    <property type="nucleotide sequence ID" value="NZ_AUZJ01000002.1"/>
</dbReference>
<gene>
    <name evidence="2" type="ORF">HMPREF0860_1036</name>
    <name evidence="1" type="ORF">HMPREF1325_1860</name>
</gene>
<keyword evidence="4" id="KW-1185">Reference proteome</keyword>
<accession>U2MFP4</accession>
<organism evidence="1 3">
    <name type="scientific">Treponema socranskii subsp. socranskii VPI DR56BR1116 = ATCC 35536</name>
    <dbReference type="NCBI Taxonomy" id="1125725"/>
    <lineage>
        <taxon>Bacteria</taxon>
        <taxon>Pseudomonadati</taxon>
        <taxon>Spirochaetota</taxon>
        <taxon>Spirochaetia</taxon>
        <taxon>Spirochaetales</taxon>
        <taxon>Treponemataceae</taxon>
        <taxon>Treponema</taxon>
    </lineage>
</organism>
<evidence type="ECO:0000313" key="4">
    <source>
        <dbReference type="Proteomes" id="UP000016646"/>
    </source>
</evidence>
<evidence type="ECO:0000313" key="1">
    <source>
        <dbReference type="EMBL" id="ERF61840.1"/>
    </source>
</evidence>
<evidence type="ECO:0000313" key="2">
    <source>
        <dbReference type="EMBL" id="ERK00485.1"/>
    </source>
</evidence>
<dbReference type="STRING" id="1125725.HMPREF1325_1860"/>
<evidence type="ECO:0000313" key="3">
    <source>
        <dbReference type="Proteomes" id="UP000016412"/>
    </source>
</evidence>
<proteinExistence type="predicted"/>
<sequence>MKATYLDIRNSVVEQIQAAFANDKRVKVAAHPGNFDEGEIRRLMQTTPAILTSLVGINDEDVADECYIDFVSWVLHRADNKDRLYDGALSLVSALVGVIKKIDNPVSYGGGTKINAQCLYTGSLDKINATLWAVRWCLMARAVYDGGITLPDDLDWFKGYDGNLVVEKQTADDIVNLE</sequence>
<dbReference type="AlphaFoldDB" id="U2MFP4"/>
<comment type="caution">
    <text evidence="1">The sequence shown here is derived from an EMBL/GenBank/DDBJ whole genome shotgun (WGS) entry which is preliminary data.</text>
</comment>
<name>U2MFP4_TRESO</name>
<dbReference type="EMBL" id="AUZJ01000002">
    <property type="protein sequence ID" value="ERF61840.1"/>
    <property type="molecule type" value="Genomic_DNA"/>
</dbReference>
<dbReference type="eggNOG" id="ENOG5034B5A">
    <property type="taxonomic scope" value="Bacteria"/>
</dbReference>
<dbReference type="Proteomes" id="UP000016646">
    <property type="component" value="Unassembled WGS sequence"/>
</dbReference>
<dbReference type="Proteomes" id="UP000016412">
    <property type="component" value="Unassembled WGS sequence"/>
</dbReference>
<dbReference type="OrthoDB" id="307156at2"/>
<dbReference type="EMBL" id="AVQI01000067">
    <property type="protein sequence ID" value="ERK00485.1"/>
    <property type="molecule type" value="Genomic_DNA"/>
</dbReference>
<protein>
    <submittedName>
        <fullName evidence="1">Uncharacterized protein</fullName>
    </submittedName>
</protein>
<reference evidence="3 4" key="1">
    <citation type="submission" date="2013-08" db="EMBL/GenBank/DDBJ databases">
        <authorList>
            <person name="Durkin A.S."/>
            <person name="Haft D.R."/>
            <person name="McCorrison J."/>
            <person name="Torralba M."/>
            <person name="Gillis M."/>
            <person name="Haft D.H."/>
            <person name="Methe B."/>
            <person name="Sutton G."/>
            <person name="Nelson K.E."/>
        </authorList>
    </citation>
    <scope>NUCLEOTIDE SEQUENCE [LARGE SCALE GENOMIC DNA]</scope>
    <source>
        <strain evidence="2 4">ATCC 35536</strain>
        <strain evidence="1 3">VPI DR56BR1116</strain>
    </source>
</reference>